<protein>
    <recommendedName>
        <fullName evidence="5">TonB C-terminal domain-containing protein</fullName>
    </recommendedName>
</protein>
<feature type="region of interest" description="Disordered" evidence="1">
    <location>
        <begin position="51"/>
        <end position="71"/>
    </location>
</feature>
<keyword evidence="2" id="KW-0812">Transmembrane</keyword>
<feature type="transmembrane region" description="Helical" evidence="2">
    <location>
        <begin position="16"/>
        <end position="41"/>
    </location>
</feature>
<feature type="compositionally biased region" description="Pro residues" evidence="1">
    <location>
        <begin position="52"/>
        <end position="61"/>
    </location>
</feature>
<keyword evidence="4" id="KW-1185">Reference proteome</keyword>
<feature type="region of interest" description="Disordered" evidence="1">
    <location>
        <begin position="103"/>
        <end position="123"/>
    </location>
</feature>
<reference evidence="3 4" key="1">
    <citation type="submission" date="2024-09" db="EMBL/GenBank/DDBJ databases">
        <title>Novel species of the genus Pelomonas and Roseateles isolated from streams.</title>
        <authorList>
            <person name="Lu H."/>
        </authorList>
    </citation>
    <scope>NUCLEOTIDE SEQUENCE [LARGE SCALE GENOMIC DNA]</scope>
    <source>
        <strain evidence="3 4">BYS96W</strain>
    </source>
</reference>
<evidence type="ECO:0000256" key="1">
    <source>
        <dbReference type="SAM" id="MobiDB-lite"/>
    </source>
</evidence>
<evidence type="ECO:0008006" key="5">
    <source>
        <dbReference type="Google" id="ProtNLM"/>
    </source>
</evidence>
<gene>
    <name evidence="3" type="ORF">ACG00X_05855</name>
</gene>
<proteinExistence type="predicted"/>
<sequence length="214" mass="22762">MDLSHSTYASPKPKRYVGLGLVVALHVAGICALSAGLVRVAPEPPRLITMKPLPPEVTPEPPKPEPRPVDRPVMKEIEPIRVPLPADPVIAPDPVVTTQVIQDSRPATPPTGPTHVDTTPSQPAVTQRVQTPGAVCSVMPAPDMPALSWSGEAVLQVVATVRSGRVVGTDIRVTQGAPDSKTRRSLQRAVEAALSGYQCQGDALFQQDFAFRVD</sequence>
<dbReference type="Proteomes" id="UP001606305">
    <property type="component" value="Unassembled WGS sequence"/>
</dbReference>
<feature type="compositionally biased region" description="Basic and acidic residues" evidence="1">
    <location>
        <begin position="62"/>
        <end position="71"/>
    </location>
</feature>
<dbReference type="EMBL" id="JBIGIA010000003">
    <property type="protein sequence ID" value="MFG6456350.1"/>
    <property type="molecule type" value="Genomic_DNA"/>
</dbReference>
<accession>A0ABW7G363</accession>
<keyword evidence="2" id="KW-0472">Membrane</keyword>
<name>A0ABW7G363_9BURK</name>
<evidence type="ECO:0000313" key="3">
    <source>
        <dbReference type="EMBL" id="MFG6456350.1"/>
    </source>
</evidence>
<organism evidence="3 4">
    <name type="scientific">Pelomonas nitida</name>
    <dbReference type="NCBI Taxonomy" id="3299027"/>
    <lineage>
        <taxon>Bacteria</taxon>
        <taxon>Pseudomonadati</taxon>
        <taxon>Pseudomonadota</taxon>
        <taxon>Betaproteobacteria</taxon>
        <taxon>Burkholderiales</taxon>
        <taxon>Sphaerotilaceae</taxon>
        <taxon>Roseateles</taxon>
    </lineage>
</organism>
<evidence type="ECO:0000313" key="4">
    <source>
        <dbReference type="Proteomes" id="UP001606305"/>
    </source>
</evidence>
<evidence type="ECO:0000256" key="2">
    <source>
        <dbReference type="SAM" id="Phobius"/>
    </source>
</evidence>
<keyword evidence="2" id="KW-1133">Transmembrane helix</keyword>
<dbReference type="RefSeq" id="WP_394487080.1">
    <property type="nucleotide sequence ID" value="NZ_JBIGIA010000003.1"/>
</dbReference>
<comment type="caution">
    <text evidence="3">The sequence shown here is derived from an EMBL/GenBank/DDBJ whole genome shotgun (WGS) entry which is preliminary data.</text>
</comment>